<accession>A0A126V3U6</accession>
<evidence type="ECO:0000313" key="2">
    <source>
        <dbReference type="EMBL" id="AML52625.1"/>
    </source>
</evidence>
<feature type="transmembrane region" description="Helical" evidence="1">
    <location>
        <begin position="143"/>
        <end position="161"/>
    </location>
</feature>
<feature type="transmembrane region" description="Helical" evidence="1">
    <location>
        <begin position="221"/>
        <end position="238"/>
    </location>
</feature>
<dbReference type="AlphaFoldDB" id="A0A126V3U6"/>
<keyword evidence="1" id="KW-0472">Membrane</keyword>
<dbReference type="OrthoDB" id="7280060at2"/>
<feature type="transmembrane region" description="Helical" evidence="1">
    <location>
        <begin position="309"/>
        <end position="330"/>
    </location>
</feature>
<name>A0A126V3U6_9RHOB</name>
<dbReference type="EMBL" id="CP014327">
    <property type="protein sequence ID" value="AML52625.1"/>
    <property type="molecule type" value="Genomic_DNA"/>
</dbReference>
<gene>
    <name evidence="2" type="ORF">RC74_16310</name>
</gene>
<keyword evidence="1" id="KW-1133">Transmembrane helix</keyword>
<keyword evidence="3" id="KW-1185">Reference proteome</keyword>
<dbReference type="STRING" id="1579316.RC74_16310"/>
<protein>
    <submittedName>
        <fullName evidence="2">Uncharacterized protein</fullName>
    </submittedName>
</protein>
<evidence type="ECO:0000313" key="3">
    <source>
        <dbReference type="Proteomes" id="UP000070371"/>
    </source>
</evidence>
<dbReference type="InterPro" id="IPR025291">
    <property type="entry name" value="DUF4153"/>
</dbReference>
<dbReference type="Pfam" id="PF13687">
    <property type="entry name" value="DUF4153"/>
    <property type="match status" value="1"/>
</dbReference>
<feature type="transmembrane region" description="Helical" evidence="1">
    <location>
        <begin position="182"/>
        <end position="201"/>
    </location>
</feature>
<feature type="transmembrane region" description="Helical" evidence="1">
    <location>
        <begin position="267"/>
        <end position="289"/>
    </location>
</feature>
<proteinExistence type="predicted"/>
<reference evidence="2 3" key="1">
    <citation type="submission" date="2016-02" db="EMBL/GenBank/DDBJ databases">
        <title>Complete genome sequence of Halocynthiibacter arcticus PAMC 20958t from arctic marine sediment.</title>
        <authorList>
            <person name="Lee Y.M."/>
            <person name="Baek K."/>
            <person name="Lee H.K."/>
            <person name="Shin S.C."/>
        </authorList>
    </citation>
    <scope>NUCLEOTIDE SEQUENCE [LARGE SCALE GENOMIC DNA]</scope>
    <source>
        <strain evidence="2">PAMC 20958</strain>
    </source>
</reference>
<evidence type="ECO:0000256" key="1">
    <source>
        <dbReference type="SAM" id="Phobius"/>
    </source>
</evidence>
<keyword evidence="1" id="KW-0812">Transmembrane</keyword>
<feature type="transmembrane region" description="Helical" evidence="1">
    <location>
        <begin position="111"/>
        <end position="131"/>
    </location>
</feature>
<feature type="transmembrane region" description="Helical" evidence="1">
    <location>
        <begin position="72"/>
        <end position="91"/>
    </location>
</feature>
<feature type="transmembrane region" description="Helical" evidence="1">
    <location>
        <begin position="48"/>
        <end position="66"/>
    </location>
</feature>
<sequence>MQNHFTVRGVPTSLAMDGWWLNCSASALPAQDVETKNPAHFNIARKPWFPFFAAFLVVLLADFLFWQHNLGLSLLLYAFAIFGVSTLNLPAKQRIRPTVLLLLGGLPVVEYVQLLSLVFLCAALLVALVWAHGPNTQATKYIASAYRLLITIPFSGARALLGSFKSVRADTKGNNARTVKRIARNWAFPIGGSLVFLTLLMDANPIFAQLLSLDLDFVPSINRVLFWLGVGLLIWPLIDGIRFDDREFAFLTTPKNLPNLGLNAGSVLRALVMFNLLIGVQTLLDFSIFTGGTALPDGMTYASYAHRGAYPLVATALLAGAFAIAARPFLGSIVG</sequence>
<dbReference type="KEGG" id="hat:RC74_16310"/>
<dbReference type="Proteomes" id="UP000070371">
    <property type="component" value="Chromosome"/>
</dbReference>
<organism evidence="2 3">
    <name type="scientific">Falsihalocynthiibacter arcticus</name>
    <dbReference type="NCBI Taxonomy" id="1579316"/>
    <lineage>
        <taxon>Bacteria</taxon>
        <taxon>Pseudomonadati</taxon>
        <taxon>Pseudomonadota</taxon>
        <taxon>Alphaproteobacteria</taxon>
        <taxon>Rhodobacterales</taxon>
        <taxon>Roseobacteraceae</taxon>
        <taxon>Falsihalocynthiibacter</taxon>
    </lineage>
</organism>